<feature type="compositionally biased region" description="Polar residues" evidence="8">
    <location>
        <begin position="119"/>
        <end position="134"/>
    </location>
</feature>
<keyword evidence="3 6" id="KW-0819">tRNA processing</keyword>
<dbReference type="Pfam" id="PF00400">
    <property type="entry name" value="WD40"/>
    <property type="match status" value="1"/>
</dbReference>
<dbReference type="PANTHER" id="PTHR16288:SF0">
    <property type="entry name" value="TRNA (GUANINE-N(7)-)-METHYLTRANSFERASE NON-CATALYTIC SUBUNIT WDR4"/>
    <property type="match status" value="1"/>
</dbReference>
<comment type="similarity">
    <text evidence="6">Belongs to the WD repeat TRM82 family.</text>
</comment>
<dbReference type="HAMAP" id="MF_03056">
    <property type="entry name" value="TRM82"/>
    <property type="match status" value="1"/>
</dbReference>
<feature type="compositionally biased region" description="Basic and acidic residues" evidence="8">
    <location>
        <begin position="79"/>
        <end position="91"/>
    </location>
</feature>
<comment type="caution">
    <text evidence="9">The sequence shown here is derived from an EMBL/GenBank/DDBJ whole genome shotgun (WGS) entry which is preliminary data.</text>
</comment>
<evidence type="ECO:0000256" key="2">
    <source>
        <dbReference type="ARBA" id="ARBA00022574"/>
    </source>
</evidence>
<dbReference type="Proteomes" id="UP001590951">
    <property type="component" value="Unassembled WGS sequence"/>
</dbReference>
<dbReference type="InterPro" id="IPR001680">
    <property type="entry name" value="WD40_rpt"/>
</dbReference>
<feature type="region of interest" description="Disordered" evidence="8">
    <location>
        <begin position="210"/>
        <end position="232"/>
    </location>
</feature>
<comment type="subcellular location">
    <subcellularLocation>
        <location evidence="1 6">Nucleus</location>
    </subcellularLocation>
</comment>
<feature type="repeat" description="WD" evidence="7">
    <location>
        <begin position="329"/>
        <end position="362"/>
    </location>
</feature>
<keyword evidence="5 6" id="KW-0539">Nucleus</keyword>
<evidence type="ECO:0000256" key="7">
    <source>
        <dbReference type="PROSITE-ProRule" id="PRU00221"/>
    </source>
</evidence>
<comment type="pathway">
    <text evidence="6">tRNA modification; N(7)-methylguanine-tRNA biosynthesis.</text>
</comment>
<name>A0ABR4B7J1_9LECA</name>
<comment type="function">
    <text evidence="6">Required for the formation of N(7)-methylguanine at position 46 (m7G46) in tRNA. In the complex, it is required to stabilize and induce conformational changes of the catalytic subunit.</text>
</comment>
<evidence type="ECO:0008006" key="11">
    <source>
        <dbReference type="Google" id="ProtNLM"/>
    </source>
</evidence>
<keyword evidence="4 6" id="KW-0677">Repeat</keyword>
<evidence type="ECO:0000313" key="10">
    <source>
        <dbReference type="Proteomes" id="UP001590951"/>
    </source>
</evidence>
<feature type="compositionally biased region" description="Polar residues" evidence="8">
    <location>
        <begin position="52"/>
        <end position="69"/>
    </location>
</feature>
<dbReference type="InterPro" id="IPR028884">
    <property type="entry name" value="Trm82"/>
</dbReference>
<evidence type="ECO:0000256" key="6">
    <source>
        <dbReference type="HAMAP-Rule" id="MF_03056"/>
    </source>
</evidence>
<dbReference type="InterPro" id="IPR036322">
    <property type="entry name" value="WD40_repeat_dom_sf"/>
</dbReference>
<keyword evidence="2 6" id="KW-0853">WD repeat</keyword>
<protein>
    <recommendedName>
        <fullName evidence="11">Transfer RNA methyltransferase 82</fullName>
    </recommendedName>
</protein>
<gene>
    <name evidence="9" type="ORF">ABVK25_005754</name>
</gene>
<dbReference type="SMART" id="SM00320">
    <property type="entry name" value="WD40"/>
    <property type="match status" value="2"/>
</dbReference>
<dbReference type="PROSITE" id="PS50082">
    <property type="entry name" value="WD_REPEATS_2"/>
    <property type="match status" value="1"/>
</dbReference>
<reference evidence="9 10" key="1">
    <citation type="submission" date="2024-09" db="EMBL/GenBank/DDBJ databases">
        <title>Rethinking Asexuality: The Enigmatic Case of Functional Sexual Genes in Lepraria (Stereocaulaceae).</title>
        <authorList>
            <person name="Doellman M."/>
            <person name="Sun Y."/>
            <person name="Barcenas-Pena A."/>
            <person name="Lumbsch H.T."/>
            <person name="Grewe F."/>
        </authorList>
    </citation>
    <scope>NUCLEOTIDE SEQUENCE [LARGE SCALE GENOMIC DNA]</scope>
    <source>
        <strain evidence="9 10">Grewe 0041</strain>
    </source>
</reference>
<evidence type="ECO:0000256" key="5">
    <source>
        <dbReference type="ARBA" id="ARBA00023242"/>
    </source>
</evidence>
<dbReference type="PANTHER" id="PTHR16288">
    <property type="entry name" value="WD40 REPEAT PROTEIN 4"/>
    <property type="match status" value="1"/>
</dbReference>
<dbReference type="Gene3D" id="2.130.10.10">
    <property type="entry name" value="YVTN repeat-like/Quinoprotein amine dehydrogenase"/>
    <property type="match status" value="2"/>
</dbReference>
<feature type="region of interest" description="Disordered" evidence="8">
    <location>
        <begin position="52"/>
        <end position="134"/>
    </location>
</feature>
<evidence type="ECO:0000256" key="4">
    <source>
        <dbReference type="ARBA" id="ARBA00022737"/>
    </source>
</evidence>
<proteinExistence type="inferred from homology"/>
<keyword evidence="10" id="KW-1185">Reference proteome</keyword>
<evidence type="ECO:0000256" key="8">
    <source>
        <dbReference type="SAM" id="MobiDB-lite"/>
    </source>
</evidence>
<dbReference type="SUPFAM" id="SSF50978">
    <property type="entry name" value="WD40 repeat-like"/>
    <property type="match status" value="1"/>
</dbReference>
<evidence type="ECO:0000256" key="3">
    <source>
        <dbReference type="ARBA" id="ARBA00022694"/>
    </source>
</evidence>
<organism evidence="9 10">
    <name type="scientific">Lepraria finkii</name>
    <dbReference type="NCBI Taxonomy" id="1340010"/>
    <lineage>
        <taxon>Eukaryota</taxon>
        <taxon>Fungi</taxon>
        <taxon>Dikarya</taxon>
        <taxon>Ascomycota</taxon>
        <taxon>Pezizomycotina</taxon>
        <taxon>Lecanoromycetes</taxon>
        <taxon>OSLEUM clade</taxon>
        <taxon>Lecanoromycetidae</taxon>
        <taxon>Lecanorales</taxon>
        <taxon>Lecanorineae</taxon>
        <taxon>Stereocaulaceae</taxon>
        <taxon>Lepraria</taxon>
    </lineage>
</organism>
<dbReference type="EMBL" id="JBHFEH010000018">
    <property type="protein sequence ID" value="KAL2053825.1"/>
    <property type="molecule type" value="Genomic_DNA"/>
</dbReference>
<accession>A0ABR4B7J1</accession>
<dbReference type="InterPro" id="IPR015943">
    <property type="entry name" value="WD40/YVTN_repeat-like_dom_sf"/>
</dbReference>
<evidence type="ECO:0000256" key="1">
    <source>
        <dbReference type="ARBA" id="ARBA00004123"/>
    </source>
</evidence>
<evidence type="ECO:0000313" key="9">
    <source>
        <dbReference type="EMBL" id="KAL2053825.1"/>
    </source>
</evidence>
<sequence>MKMMFSMQHNSMMQHPYQCLLYCSQSDHNEAGVLVAASGPYIHTFSAQHGTHLSTWPSKQDFKPSTQKAKGTEAGSEWIEDHSSSHEDSHRPQKRRKLSLPLDDSGSSAEIVVDGGNANGQNSNLKQASNPPVTKLAGNSTGQYVVAVTGEDKCLRVFELSENGCLKPLSERVMPKRPSAVALTPDDSTILCADKFGDVYSLPLLGKTNDSAVGNDDDAKKSTRNGEASWHPQQNSFVPAATSLTVHTKGNLEALRQQQKITNPKAEKKSLNFEHQLLLGHVSLLTDVVCVSIDRFMKKPRNYILSSDRDEHIRVSRGIPQGHVIEGYCLGHTEFISKLCVSPAYPHLLVSGGGDDYLLLWDWLKGEIRQKIDLRGPIKYLKEDYRANAASENFHGEEEAVAVEESAEVNIAVSNIRTRQLREAETTKNDFIVTCEGIPAIFMFRMDVDASMGFIGTVPLEGNVIDFAILREQGTVVYSMDTFHEPFSTTAVASDLEKQTRPSIGVTSFGSMFAPPEKNVGPHGKLIASMEQRVKDQPFVMQEAPGKGRSMRELLYGLESLRKRGGEDNHGGDD</sequence>